<evidence type="ECO:0000256" key="3">
    <source>
        <dbReference type="ARBA" id="ARBA00022630"/>
    </source>
</evidence>
<dbReference type="Pfam" id="PF02770">
    <property type="entry name" value="Acyl-CoA_dh_M"/>
    <property type="match status" value="1"/>
</dbReference>
<dbReference type="Pfam" id="PF02771">
    <property type="entry name" value="Acyl-CoA_dh_N"/>
    <property type="match status" value="1"/>
</dbReference>
<dbReference type="Proteomes" id="UP000467249">
    <property type="component" value="Chromosome"/>
</dbReference>
<comment type="similarity">
    <text evidence="2 6">Belongs to the acyl-CoA dehydrogenase family.</text>
</comment>
<dbReference type="Gene3D" id="2.40.110.10">
    <property type="entry name" value="Butyryl-CoA Dehydrogenase, subunit A, domain 2"/>
    <property type="match status" value="1"/>
</dbReference>
<dbReference type="EMBL" id="AP022620">
    <property type="protein sequence ID" value="BBZ77956.1"/>
    <property type="molecule type" value="Genomic_DNA"/>
</dbReference>
<dbReference type="AlphaFoldDB" id="A0A6N4W7L9"/>
<evidence type="ECO:0000259" key="8">
    <source>
        <dbReference type="Pfam" id="PF02770"/>
    </source>
</evidence>
<dbReference type="GO" id="GO:0005886">
    <property type="term" value="C:plasma membrane"/>
    <property type="evidence" value="ECO:0007669"/>
    <property type="project" value="TreeGrafter"/>
</dbReference>
<dbReference type="InterPro" id="IPR009100">
    <property type="entry name" value="AcylCoA_DH/oxidase_NM_dom_sf"/>
</dbReference>
<dbReference type="InterPro" id="IPR037069">
    <property type="entry name" value="AcylCoA_DH/ox_N_sf"/>
</dbReference>
<dbReference type="InterPro" id="IPR046373">
    <property type="entry name" value="Acyl-CoA_Oxase/DH_mid-dom_sf"/>
</dbReference>
<evidence type="ECO:0000256" key="5">
    <source>
        <dbReference type="ARBA" id="ARBA00023002"/>
    </source>
</evidence>
<dbReference type="GO" id="GO:0016627">
    <property type="term" value="F:oxidoreductase activity, acting on the CH-CH group of donors"/>
    <property type="evidence" value="ECO:0007669"/>
    <property type="project" value="InterPro"/>
</dbReference>
<evidence type="ECO:0000256" key="1">
    <source>
        <dbReference type="ARBA" id="ARBA00001974"/>
    </source>
</evidence>
<dbReference type="FunFam" id="2.40.110.10:FF:000011">
    <property type="entry name" value="Acyl-CoA dehydrogenase FadE34"/>
    <property type="match status" value="1"/>
</dbReference>
<evidence type="ECO:0000256" key="2">
    <source>
        <dbReference type="ARBA" id="ARBA00009347"/>
    </source>
</evidence>
<name>A0A6N4W7L9_9MYCO</name>
<dbReference type="Gene3D" id="1.10.540.10">
    <property type="entry name" value="Acyl-CoA dehydrogenase/oxidase, N-terminal domain"/>
    <property type="match status" value="1"/>
</dbReference>
<dbReference type="SUPFAM" id="SSF56645">
    <property type="entry name" value="Acyl-CoA dehydrogenase NM domain-like"/>
    <property type="match status" value="1"/>
</dbReference>
<keyword evidence="5 6" id="KW-0560">Oxidoreductase</keyword>
<comment type="cofactor">
    <cofactor evidence="1 6">
        <name>FAD</name>
        <dbReference type="ChEBI" id="CHEBI:57692"/>
    </cofactor>
</comment>
<keyword evidence="3 6" id="KW-0285">Flavoprotein</keyword>
<dbReference type="InterPro" id="IPR009075">
    <property type="entry name" value="AcylCo_DH/oxidase_C"/>
</dbReference>
<dbReference type="RefSeq" id="WP_163805191.1">
    <property type="nucleotide sequence ID" value="NZ_AP022620.1"/>
</dbReference>
<evidence type="ECO:0000313" key="10">
    <source>
        <dbReference type="EMBL" id="BBZ77956.1"/>
    </source>
</evidence>
<sequence length="381" mass="41892">MDLNYDDATREFRDEVRDFLAANKASFPTKSYDTAEGFEQHRIWDRVLFDAGLSVIAWPKKYGGRDATLLQWVVYEEEYFRAGAPGRASANGTSMLAPTLFAHGTEEQLDRVLPKMASGEEIWAQAWSEPESGSDLASLRSTATKTDGGWLLNGQKIWSSRAPFGDRGFGLFRSDPTAERHRGLTYFMFDLKADGITVRPIAQLGGDTGFGEIFLDNVFVPDHDVIGSVHEGWRAAMSTTSNERGMSLRSPARFLAPAERLVKTWAAQGCEPAFAGRVADAWIKAQAYRLHTFGTVTRLAEGGELGAESSVTKVFWSDLDVALHQTALELRGPDAELADSWTDGLLFALGGPIYAGTNEIQRNIIAERMLGLPKEPSGKTT</sequence>
<keyword evidence="4 6" id="KW-0274">FAD</keyword>
<dbReference type="PANTHER" id="PTHR43292:SF3">
    <property type="entry name" value="ACYL-COA DEHYDROGENASE FADE29"/>
    <property type="match status" value="1"/>
</dbReference>
<accession>A0A6N4W7L9</accession>
<dbReference type="KEGG" id="many:MANY_32930"/>
<feature type="domain" description="Acyl-CoA dehydrogenase/oxidase C-terminal" evidence="7">
    <location>
        <begin position="231"/>
        <end position="370"/>
    </location>
</feature>
<dbReference type="InterPro" id="IPR052161">
    <property type="entry name" value="Mycobact_Acyl-CoA_DH"/>
</dbReference>
<keyword evidence="11" id="KW-1185">Reference proteome</keyword>
<evidence type="ECO:0000259" key="7">
    <source>
        <dbReference type="Pfam" id="PF00441"/>
    </source>
</evidence>
<evidence type="ECO:0000259" key="9">
    <source>
        <dbReference type="Pfam" id="PF02771"/>
    </source>
</evidence>
<feature type="domain" description="Acyl-CoA oxidase/dehydrogenase middle" evidence="8">
    <location>
        <begin position="124"/>
        <end position="218"/>
    </location>
</feature>
<evidence type="ECO:0000313" key="11">
    <source>
        <dbReference type="Proteomes" id="UP000467249"/>
    </source>
</evidence>
<feature type="domain" description="Acyl-CoA dehydrogenase/oxidase N-terminal" evidence="9">
    <location>
        <begin position="7"/>
        <end position="120"/>
    </location>
</feature>
<dbReference type="InterPro" id="IPR036250">
    <property type="entry name" value="AcylCo_DH-like_C"/>
</dbReference>
<dbReference type="InterPro" id="IPR006091">
    <property type="entry name" value="Acyl-CoA_Oxase/DH_mid-dom"/>
</dbReference>
<evidence type="ECO:0000256" key="6">
    <source>
        <dbReference type="RuleBase" id="RU362125"/>
    </source>
</evidence>
<dbReference type="InterPro" id="IPR013786">
    <property type="entry name" value="AcylCoA_DH/ox_N"/>
</dbReference>
<dbReference type="PANTHER" id="PTHR43292">
    <property type="entry name" value="ACYL-COA DEHYDROGENASE"/>
    <property type="match status" value="1"/>
</dbReference>
<dbReference type="SUPFAM" id="SSF47203">
    <property type="entry name" value="Acyl-CoA dehydrogenase C-terminal domain-like"/>
    <property type="match status" value="1"/>
</dbReference>
<reference evidence="10 11" key="1">
    <citation type="journal article" date="2019" name="Emerg. Microbes Infect.">
        <title>Comprehensive subspecies identification of 175 nontuberculous mycobacteria species based on 7547 genomic profiles.</title>
        <authorList>
            <person name="Matsumoto Y."/>
            <person name="Kinjo T."/>
            <person name="Motooka D."/>
            <person name="Nabeya D."/>
            <person name="Jung N."/>
            <person name="Uechi K."/>
            <person name="Horii T."/>
            <person name="Iida T."/>
            <person name="Fujita J."/>
            <person name="Nakamura S."/>
        </authorList>
    </citation>
    <scope>NUCLEOTIDE SEQUENCE [LARGE SCALE GENOMIC DNA]</scope>
    <source>
        <strain evidence="10 11">JCM 30275</strain>
    </source>
</reference>
<organism evidence="10 11">
    <name type="scientific">Mycolicibacterium anyangense</name>
    <dbReference type="NCBI Taxonomy" id="1431246"/>
    <lineage>
        <taxon>Bacteria</taxon>
        <taxon>Bacillati</taxon>
        <taxon>Actinomycetota</taxon>
        <taxon>Actinomycetes</taxon>
        <taxon>Mycobacteriales</taxon>
        <taxon>Mycobacteriaceae</taxon>
        <taxon>Mycolicibacterium</taxon>
    </lineage>
</organism>
<dbReference type="GO" id="GO:0050660">
    <property type="term" value="F:flavin adenine dinucleotide binding"/>
    <property type="evidence" value="ECO:0007669"/>
    <property type="project" value="InterPro"/>
</dbReference>
<evidence type="ECO:0000256" key="4">
    <source>
        <dbReference type="ARBA" id="ARBA00022827"/>
    </source>
</evidence>
<dbReference type="Pfam" id="PF00441">
    <property type="entry name" value="Acyl-CoA_dh_1"/>
    <property type="match status" value="1"/>
</dbReference>
<gene>
    <name evidence="10" type="ORF">MANY_32930</name>
</gene>
<dbReference type="Gene3D" id="1.20.140.10">
    <property type="entry name" value="Butyryl-CoA Dehydrogenase, subunit A, domain 3"/>
    <property type="match status" value="1"/>
</dbReference>
<protein>
    <submittedName>
        <fullName evidence="10">Acyl-CoA dehydrogenase</fullName>
    </submittedName>
</protein>
<proteinExistence type="inferred from homology"/>